<dbReference type="Pfam" id="PF13692">
    <property type="entry name" value="Glyco_trans_1_4"/>
    <property type="match status" value="1"/>
</dbReference>
<dbReference type="EMBL" id="LVJZ01000003">
    <property type="protein sequence ID" value="ODB96240.1"/>
    <property type="molecule type" value="Genomic_DNA"/>
</dbReference>
<keyword evidence="2" id="KW-1185">Reference proteome</keyword>
<accession>A0A1E2UNC0</accession>
<protein>
    <recommendedName>
        <fullName evidence="3">Glycosyl transferase</fullName>
    </recommendedName>
</protein>
<evidence type="ECO:0008006" key="3">
    <source>
        <dbReference type="Google" id="ProtNLM"/>
    </source>
</evidence>
<dbReference type="Gene3D" id="3.40.50.2000">
    <property type="entry name" value="Glycogen Phosphorylase B"/>
    <property type="match status" value="2"/>
</dbReference>
<evidence type="ECO:0000313" key="2">
    <source>
        <dbReference type="Proteomes" id="UP000094849"/>
    </source>
</evidence>
<proteinExistence type="predicted"/>
<sequence length="361" mass="40363">MLNTDIPDLIYLGRSRLHRNRANLIQTLHTVAALTDLGIDTRLYLPPWHRPVTPQQRCDEMGITSKIDIRASQWLHRRWPLSLFPRLHKRMLSRAKAVYVRSPELSLGLASQGIRHHFEVHTLQPMIQRNQLSQVIELHRQGIIDQLLPISRSAAEALIEAGADPQRIHVSPSGVELEAFQRQPELDSRGLANPRIVYLGRISRDRGLDILTRLAQANLGQVLLVGDCDDPVPDHPALQHRPSVPHREVAKLYGESELVVLPYQADLSHADGISPMKLFEAMAAGRPIIASDIPPLREILQPGHNALLADPADPDAWVQQVAELRDNPQLAKRIALQAREDVAAYSWPNRAAGIARAIGLL</sequence>
<dbReference type="RefSeq" id="WP_069003000.1">
    <property type="nucleotide sequence ID" value="NZ_LVJX01000004.1"/>
</dbReference>
<evidence type="ECO:0000313" key="1">
    <source>
        <dbReference type="EMBL" id="ODB96240.1"/>
    </source>
</evidence>
<dbReference type="SUPFAM" id="SSF53756">
    <property type="entry name" value="UDP-Glycosyltransferase/glycogen phosphorylase"/>
    <property type="match status" value="1"/>
</dbReference>
<name>A0A1E2UNC0_9GAMM</name>
<gene>
    <name evidence="1" type="ORF">A3196_05365</name>
</gene>
<reference evidence="1 2" key="1">
    <citation type="submission" date="2016-03" db="EMBL/GenBank/DDBJ databases">
        <title>Chemosynthetic sulphur-oxidizing symbionts of marine invertebrate animals are capable of nitrogen fixation.</title>
        <authorList>
            <person name="Petersen J.M."/>
            <person name="Kemper A."/>
            <person name="Gruber-Vodicka H."/>
            <person name="Cardini U."/>
            <person name="Geest Mvander."/>
            <person name="Kleiner M."/>
            <person name="Bulgheresi S."/>
            <person name="Fussmann M."/>
            <person name="Herbold C."/>
            <person name="Seah B.K.B."/>
            <person name="Antony C.Paul."/>
            <person name="Liu D."/>
            <person name="Belitz A."/>
            <person name="Weber M."/>
        </authorList>
    </citation>
    <scope>NUCLEOTIDE SEQUENCE [LARGE SCALE GENOMIC DNA]</scope>
    <source>
        <strain evidence="1">G_D</strain>
    </source>
</reference>
<organism evidence="1 2">
    <name type="scientific">Candidatus Thiodiazotropha endoloripes</name>
    <dbReference type="NCBI Taxonomy" id="1818881"/>
    <lineage>
        <taxon>Bacteria</taxon>
        <taxon>Pseudomonadati</taxon>
        <taxon>Pseudomonadota</taxon>
        <taxon>Gammaproteobacteria</taxon>
        <taxon>Chromatiales</taxon>
        <taxon>Sedimenticolaceae</taxon>
        <taxon>Candidatus Thiodiazotropha</taxon>
    </lineage>
</organism>
<dbReference type="PANTHER" id="PTHR12526">
    <property type="entry name" value="GLYCOSYLTRANSFERASE"/>
    <property type="match status" value="1"/>
</dbReference>
<dbReference type="AlphaFoldDB" id="A0A1E2UNC0"/>
<dbReference type="GO" id="GO:0016757">
    <property type="term" value="F:glycosyltransferase activity"/>
    <property type="evidence" value="ECO:0007669"/>
    <property type="project" value="TreeGrafter"/>
</dbReference>
<dbReference type="Proteomes" id="UP000094849">
    <property type="component" value="Unassembled WGS sequence"/>
</dbReference>
<dbReference type="STRING" id="1818881.A3196_05365"/>
<comment type="caution">
    <text evidence="1">The sequence shown here is derived from an EMBL/GenBank/DDBJ whole genome shotgun (WGS) entry which is preliminary data.</text>
</comment>
<dbReference type="PANTHER" id="PTHR12526:SF600">
    <property type="entry name" value="GLYCOSYL TRANSFERASE GROUP 1"/>
    <property type="match status" value="1"/>
</dbReference>